<evidence type="ECO:0000256" key="1">
    <source>
        <dbReference type="SAM" id="MobiDB-lite"/>
    </source>
</evidence>
<organism evidence="2 3">
    <name type="scientific">Pseudocercospora fijiensis (strain CIRAD86)</name>
    <name type="common">Black leaf streak disease fungus</name>
    <name type="synonym">Mycosphaerella fijiensis</name>
    <dbReference type="NCBI Taxonomy" id="383855"/>
    <lineage>
        <taxon>Eukaryota</taxon>
        <taxon>Fungi</taxon>
        <taxon>Dikarya</taxon>
        <taxon>Ascomycota</taxon>
        <taxon>Pezizomycotina</taxon>
        <taxon>Dothideomycetes</taxon>
        <taxon>Dothideomycetidae</taxon>
        <taxon>Mycosphaerellales</taxon>
        <taxon>Mycosphaerellaceae</taxon>
        <taxon>Pseudocercospora</taxon>
    </lineage>
</organism>
<evidence type="ECO:0000313" key="3">
    <source>
        <dbReference type="Proteomes" id="UP000016932"/>
    </source>
</evidence>
<keyword evidence="3" id="KW-1185">Reference proteome</keyword>
<dbReference type="GeneID" id="19332682"/>
<dbReference type="AlphaFoldDB" id="M3B912"/>
<dbReference type="KEGG" id="pfj:MYCFIDRAFT_171686"/>
<dbReference type="HOGENOM" id="CLU_555646_0_0_1"/>
<proteinExistence type="predicted"/>
<feature type="compositionally biased region" description="Acidic residues" evidence="1">
    <location>
        <begin position="275"/>
        <end position="289"/>
    </location>
</feature>
<dbReference type="Proteomes" id="UP000016932">
    <property type="component" value="Unassembled WGS sequence"/>
</dbReference>
<dbReference type="EMBL" id="KB446556">
    <property type="protein sequence ID" value="EME85817.1"/>
    <property type="molecule type" value="Genomic_DNA"/>
</dbReference>
<evidence type="ECO:0000313" key="2">
    <source>
        <dbReference type="EMBL" id="EME85817.1"/>
    </source>
</evidence>
<dbReference type="VEuPathDB" id="FungiDB:MYCFIDRAFT_171686"/>
<name>M3B912_PSEFD</name>
<protein>
    <submittedName>
        <fullName evidence="2">Uncharacterized protein</fullName>
    </submittedName>
</protein>
<dbReference type="RefSeq" id="XP_007923303.1">
    <property type="nucleotide sequence ID" value="XM_007925112.1"/>
</dbReference>
<feature type="region of interest" description="Disordered" evidence="1">
    <location>
        <begin position="202"/>
        <end position="352"/>
    </location>
</feature>
<accession>M3B912</accession>
<feature type="compositionally biased region" description="Basic and acidic residues" evidence="1">
    <location>
        <begin position="305"/>
        <end position="333"/>
    </location>
</feature>
<gene>
    <name evidence="2" type="ORF">MYCFIDRAFT_171686</name>
</gene>
<reference evidence="2 3" key="1">
    <citation type="journal article" date="2012" name="PLoS Pathog.">
        <title>Diverse lifestyles and strategies of plant pathogenesis encoded in the genomes of eighteen Dothideomycetes fungi.</title>
        <authorList>
            <person name="Ohm R.A."/>
            <person name="Feau N."/>
            <person name="Henrissat B."/>
            <person name="Schoch C.L."/>
            <person name="Horwitz B.A."/>
            <person name="Barry K.W."/>
            <person name="Condon B.J."/>
            <person name="Copeland A.C."/>
            <person name="Dhillon B."/>
            <person name="Glaser F."/>
            <person name="Hesse C.N."/>
            <person name="Kosti I."/>
            <person name="LaButti K."/>
            <person name="Lindquist E.A."/>
            <person name="Lucas S."/>
            <person name="Salamov A.A."/>
            <person name="Bradshaw R.E."/>
            <person name="Ciuffetti L."/>
            <person name="Hamelin R.C."/>
            <person name="Kema G.H.J."/>
            <person name="Lawrence C."/>
            <person name="Scott J.A."/>
            <person name="Spatafora J.W."/>
            <person name="Turgeon B.G."/>
            <person name="de Wit P.J.G.M."/>
            <person name="Zhong S."/>
            <person name="Goodwin S.B."/>
            <person name="Grigoriev I.V."/>
        </authorList>
    </citation>
    <scope>NUCLEOTIDE SEQUENCE [LARGE SCALE GENOMIC DNA]</scope>
    <source>
        <strain evidence="2 3">CIRAD86</strain>
    </source>
</reference>
<sequence>MSVTLIRTCTLCQRPLVVSPRSPAVAGTVALTRPLILQGIEFAQPEVAAAHLRINEATLRSFESCRPLKERNRCIYAWPGRVLDVNASSGVTREGRLGYSKSSFTPASNFSSVKLDRAADWWKDSFNVKKCSIAVFFISRTLIGEEDSERHIFDQIPFCEPGKFALAELPLNETDRNITQSWPVKQDRTSYSIQSARKMGIERRKYPAQSVNQSPPAHDPTLVFDGAVRRRSTRAKSNAHPVYRRGMTLRDQSDAETPDEEPRRRHSATVHTGETEDELDEDADNENNNEESTAQFSGPSETFEEETHMSVKNRDLEREHKSSNRATQRERPGRNGQAVAGRRDVQQRSSSSLLVLNIPRSKKRKGDIGVLADEEERAIKRERSEHVNSIPPASSGLANYEDDDEIMAIDLEALQLRRRMRMKKLRQEGELRQAGRSLDARYPDFRHIHSYKYSRLMREQVSERAHIGFSKQEYHLFSLSFASSHIGDRSD</sequence>